<gene>
    <name evidence="5" type="ORF">SVIM_LOCUS320260</name>
</gene>
<dbReference type="SUPFAM" id="SSF51735">
    <property type="entry name" value="NAD(P)-binding Rossmann-fold domains"/>
    <property type="match status" value="2"/>
</dbReference>
<dbReference type="AlphaFoldDB" id="A0A6N2M583"/>
<dbReference type="PANTHER" id="PTHR10366">
    <property type="entry name" value="NAD DEPENDENT EPIMERASE/DEHYDRATASE"/>
    <property type="match status" value="1"/>
</dbReference>
<proteinExistence type="predicted"/>
<dbReference type="InterPro" id="IPR050425">
    <property type="entry name" value="NAD(P)_dehydrat-like"/>
</dbReference>
<name>A0A6N2M583_SALVM</name>
<evidence type="ECO:0000313" key="5">
    <source>
        <dbReference type="EMBL" id="VFU48677.1"/>
    </source>
</evidence>
<dbReference type="InterPro" id="IPR036291">
    <property type="entry name" value="NAD(P)-bd_dom_sf"/>
</dbReference>
<evidence type="ECO:0000256" key="2">
    <source>
        <dbReference type="ARBA" id="ARBA00023002"/>
    </source>
</evidence>
<sequence length="781" mass="87783">MEKIQGKKKRQEQKQNQKNLQASNKALVWDCGSALYDSFELKSFERQLDSAINSRTLSMPHLPDRRVLAPPPPPPPKKPSKISRSLNKFLKSMFKSKQNPSTMFRFQERLQDDCHVVYDKSGALTTIPEVPEIDFGGFSPEINSLVRKTVSDRFTAASIGQSSRPVSSHIRMQSGLSKAETTFEQSSYNMDKSCTKVCVTGGSGYIGSWLVKKLLEKGYTVHVTLRNLEDKSKVGLLKSLPNADTRLVLFQADIYNPNEFEEAIRGCGFVFHVATPMQHDPTSIQYRDRVEATVAGVKTIADICVKSPTVKRLIYTASVTASSPLKEDGSGYKSFMDESCWTPSDLSLTYCNDHILVILSPISGNIFVYYEGLKFLEELLGSVPLVHIDDVCEAHIFCMEKPSMKGRFLCSAADPTAREIKTHLEKNHPEFMIEEKEEPEIRGIKCDSSKLIKMGFEYKYNMRKIIDESLEWDRSKVGLLKSLPNADTRLILFQADLYNPNEFEEAIRGCEFVFHVATPMQHDPRSIQYRDRVEATVAGVKTIADICVKSQIVKRLIYTASVTASSPLKEDGSGYKSFMDESCWTPSDLSLTYGNDYVLEYTSAKTLAEKEVLSYNEIGGAKLEVVTLACGLVGGETMLSHLPLSVQVIFSPISGNIFGYYQGLKFMEELLGSVPLVHIDDVCEAHIFCMEKPSMKGRFLCSAADPTAREIKTHLEKNHPEFMIEEKEEPEIRGIKCDSSKLIRMGFEYKYDMRKIIDESLECGKRLGALQLANQIQNSST</sequence>
<dbReference type="CDD" id="cd08958">
    <property type="entry name" value="FR_SDR_e"/>
    <property type="match status" value="1"/>
</dbReference>
<feature type="compositionally biased region" description="Basic residues" evidence="3">
    <location>
        <begin position="1"/>
        <end position="11"/>
    </location>
</feature>
<accession>A0A6N2M583</accession>
<dbReference type="GO" id="GO:0016616">
    <property type="term" value="F:oxidoreductase activity, acting on the CH-OH group of donors, NAD or NADP as acceptor"/>
    <property type="evidence" value="ECO:0007669"/>
    <property type="project" value="TreeGrafter"/>
</dbReference>
<keyword evidence="1" id="KW-0521">NADP</keyword>
<feature type="domain" description="NAD-dependent epimerase/dehydratase" evidence="4">
    <location>
        <begin position="197"/>
        <end position="325"/>
    </location>
</feature>
<feature type="domain" description="NAD-dependent epimerase/dehydratase" evidence="4">
    <location>
        <begin position="487"/>
        <end position="694"/>
    </location>
</feature>
<dbReference type="PANTHER" id="PTHR10366:SF809">
    <property type="entry name" value="ANTHOCYANIDIN REDUCTASE"/>
    <property type="match status" value="1"/>
</dbReference>
<evidence type="ECO:0000256" key="1">
    <source>
        <dbReference type="ARBA" id="ARBA00022857"/>
    </source>
</evidence>
<feature type="region of interest" description="Disordered" evidence="3">
    <location>
        <begin position="1"/>
        <end position="23"/>
    </location>
</feature>
<dbReference type="Pfam" id="PF01370">
    <property type="entry name" value="Epimerase"/>
    <property type="match status" value="2"/>
</dbReference>
<dbReference type="Gene3D" id="3.40.50.720">
    <property type="entry name" value="NAD(P)-binding Rossmann-like Domain"/>
    <property type="match status" value="3"/>
</dbReference>
<feature type="region of interest" description="Disordered" evidence="3">
    <location>
        <begin position="56"/>
        <end position="82"/>
    </location>
</feature>
<evidence type="ECO:0000259" key="4">
    <source>
        <dbReference type="Pfam" id="PF01370"/>
    </source>
</evidence>
<organism evidence="5">
    <name type="scientific">Salix viminalis</name>
    <name type="common">Common osier</name>
    <name type="synonym">Basket willow</name>
    <dbReference type="NCBI Taxonomy" id="40686"/>
    <lineage>
        <taxon>Eukaryota</taxon>
        <taxon>Viridiplantae</taxon>
        <taxon>Streptophyta</taxon>
        <taxon>Embryophyta</taxon>
        <taxon>Tracheophyta</taxon>
        <taxon>Spermatophyta</taxon>
        <taxon>Magnoliopsida</taxon>
        <taxon>eudicotyledons</taxon>
        <taxon>Gunneridae</taxon>
        <taxon>Pentapetalae</taxon>
        <taxon>rosids</taxon>
        <taxon>fabids</taxon>
        <taxon>Malpighiales</taxon>
        <taxon>Salicaceae</taxon>
        <taxon>Saliceae</taxon>
        <taxon>Salix</taxon>
    </lineage>
</organism>
<reference evidence="5" key="1">
    <citation type="submission" date="2019-03" db="EMBL/GenBank/DDBJ databases">
        <authorList>
            <person name="Mank J."/>
            <person name="Almeida P."/>
        </authorList>
    </citation>
    <scope>NUCLEOTIDE SEQUENCE</scope>
    <source>
        <strain evidence="5">78183</strain>
    </source>
</reference>
<keyword evidence="2" id="KW-0560">Oxidoreductase</keyword>
<dbReference type="EMBL" id="CAADRP010001707">
    <property type="protein sequence ID" value="VFU48677.1"/>
    <property type="molecule type" value="Genomic_DNA"/>
</dbReference>
<protein>
    <recommendedName>
        <fullName evidence="4">NAD-dependent epimerase/dehydratase domain-containing protein</fullName>
    </recommendedName>
</protein>
<evidence type="ECO:0000256" key="3">
    <source>
        <dbReference type="SAM" id="MobiDB-lite"/>
    </source>
</evidence>
<dbReference type="InterPro" id="IPR001509">
    <property type="entry name" value="Epimerase_deHydtase"/>
</dbReference>